<keyword evidence="1" id="KW-0812">Transmembrane</keyword>
<reference evidence="2 3" key="1">
    <citation type="submission" date="2018-08" db="EMBL/GenBank/DDBJ databases">
        <title>Meiothermus hypogaeus DSM 23238 genome sequencing project.</title>
        <authorList>
            <person name="Da Costa M.S."/>
            <person name="Albuquerque L."/>
            <person name="Raposo P."/>
            <person name="Froufe H.J.C."/>
            <person name="Barroso C.S."/>
            <person name="Egas C."/>
        </authorList>
    </citation>
    <scope>NUCLEOTIDE SEQUENCE [LARGE SCALE GENOMIC DNA]</scope>
    <source>
        <strain evidence="2 3">DSM 23238</strain>
    </source>
</reference>
<gene>
    <name evidence="2" type="ORF">Mhypo_01329</name>
</gene>
<keyword evidence="1" id="KW-0472">Membrane</keyword>
<name>A0ABX9MPI8_9DEIN</name>
<sequence length="31" mass="3380">MKQKLALLLVDIATGALMVLIIHAIAWYGGR</sequence>
<keyword evidence="3" id="KW-1185">Reference proteome</keyword>
<feature type="transmembrane region" description="Helical" evidence="1">
    <location>
        <begin position="7"/>
        <end position="28"/>
    </location>
</feature>
<evidence type="ECO:0000313" key="3">
    <source>
        <dbReference type="Proteomes" id="UP000265443"/>
    </source>
</evidence>
<keyword evidence="1" id="KW-1133">Transmembrane helix</keyword>
<dbReference type="EMBL" id="QWKY01000018">
    <property type="protein sequence ID" value="RIH78966.1"/>
    <property type="molecule type" value="Genomic_DNA"/>
</dbReference>
<evidence type="ECO:0000313" key="2">
    <source>
        <dbReference type="EMBL" id="RIH78966.1"/>
    </source>
</evidence>
<dbReference type="Proteomes" id="UP000265443">
    <property type="component" value="Unassembled WGS sequence"/>
</dbReference>
<comment type="caution">
    <text evidence="2">The sequence shown here is derived from an EMBL/GenBank/DDBJ whole genome shotgun (WGS) entry which is preliminary data.</text>
</comment>
<protein>
    <submittedName>
        <fullName evidence="2">Uncharacterized protein</fullName>
    </submittedName>
</protein>
<organism evidence="2 3">
    <name type="scientific">Meiothermus hypogaeus</name>
    <dbReference type="NCBI Taxonomy" id="884155"/>
    <lineage>
        <taxon>Bacteria</taxon>
        <taxon>Thermotogati</taxon>
        <taxon>Deinococcota</taxon>
        <taxon>Deinococci</taxon>
        <taxon>Thermales</taxon>
        <taxon>Thermaceae</taxon>
        <taxon>Meiothermus</taxon>
    </lineage>
</organism>
<accession>A0ABX9MPI8</accession>
<proteinExistence type="predicted"/>
<evidence type="ECO:0000256" key="1">
    <source>
        <dbReference type="SAM" id="Phobius"/>
    </source>
</evidence>